<dbReference type="Gene3D" id="3.40.720.10">
    <property type="entry name" value="Alkaline Phosphatase, subunit A"/>
    <property type="match status" value="1"/>
</dbReference>
<reference evidence="6" key="1">
    <citation type="submission" date="2020-09" db="EMBL/GenBank/DDBJ databases">
        <title>A novel bacterium of genus Mangrovicoccus, isolated from South China Sea.</title>
        <authorList>
            <person name="Huang H."/>
            <person name="Mo K."/>
            <person name="Hu Y."/>
        </authorList>
    </citation>
    <scope>NUCLEOTIDE SEQUENCE</scope>
    <source>
        <strain evidence="6">HB182678</strain>
    </source>
</reference>
<evidence type="ECO:0000313" key="6">
    <source>
        <dbReference type="EMBL" id="MBE3639482.1"/>
    </source>
</evidence>
<comment type="cofactor">
    <cofactor evidence="3">
        <name>Zn(2+)</name>
        <dbReference type="ChEBI" id="CHEBI:29105"/>
    </cofactor>
    <text evidence="3">Binds 2 Zn(2+) ions.</text>
</comment>
<feature type="binding site" evidence="3">
    <location>
        <position position="325"/>
    </location>
    <ligand>
        <name>Zn(2+)</name>
        <dbReference type="ChEBI" id="CHEBI:29105"/>
        <label>2</label>
    </ligand>
</feature>
<comment type="caution">
    <text evidence="6">The sequence shown here is derived from an EMBL/GenBank/DDBJ whole genome shotgun (WGS) entry which is preliminary data.</text>
</comment>
<feature type="binding site" evidence="3">
    <location>
        <position position="362"/>
    </location>
    <ligand>
        <name>Zn(2+)</name>
        <dbReference type="ChEBI" id="CHEBI:29105"/>
        <label>2</label>
    </ligand>
</feature>
<feature type="binding site" evidence="3">
    <location>
        <position position="321"/>
    </location>
    <ligand>
        <name>Zn(2+)</name>
        <dbReference type="ChEBI" id="CHEBI:29105"/>
        <label>2</label>
    </ligand>
</feature>
<dbReference type="GO" id="GO:0004035">
    <property type="term" value="F:alkaline phosphatase activity"/>
    <property type="evidence" value="ECO:0007669"/>
    <property type="project" value="TreeGrafter"/>
</dbReference>
<evidence type="ECO:0000256" key="3">
    <source>
        <dbReference type="PIRSR" id="PIRSR601952-2"/>
    </source>
</evidence>
<feature type="binding site" evidence="3">
    <location>
        <position position="316"/>
    </location>
    <ligand>
        <name>Mg(2+)</name>
        <dbReference type="ChEBI" id="CHEBI:18420"/>
    </ligand>
</feature>
<feature type="binding site" evidence="3">
    <location>
        <position position="170"/>
    </location>
    <ligand>
        <name>Mg(2+)</name>
        <dbReference type="ChEBI" id="CHEBI:18420"/>
    </ligand>
</feature>
<keyword evidence="3" id="KW-0479">Metal-binding</keyword>
<dbReference type="PRINTS" id="PR00113">
    <property type="entry name" value="ALKPHPHTASE"/>
</dbReference>
<feature type="chain" id="PRO_5035313961" evidence="5">
    <location>
        <begin position="20"/>
        <end position="496"/>
    </location>
</feature>
<dbReference type="Pfam" id="PF00245">
    <property type="entry name" value="Alk_phosphatase"/>
    <property type="match status" value="1"/>
</dbReference>
<accession>A0A8J6YXB4</accession>
<feature type="binding site" evidence="3">
    <location>
        <position position="172"/>
    </location>
    <ligand>
        <name>Mg(2+)</name>
        <dbReference type="ChEBI" id="CHEBI:18420"/>
    </ligand>
</feature>
<dbReference type="InterPro" id="IPR017850">
    <property type="entry name" value="Alkaline_phosphatase_core_sf"/>
</dbReference>
<name>A0A8J6YXB4_9RHOB</name>
<dbReference type="SUPFAM" id="SSF53649">
    <property type="entry name" value="Alkaline phosphatase-like"/>
    <property type="match status" value="1"/>
</dbReference>
<dbReference type="SMART" id="SM00098">
    <property type="entry name" value="alkPPc"/>
    <property type="match status" value="1"/>
</dbReference>
<feature type="binding site" evidence="3">
    <location>
        <position position="59"/>
    </location>
    <ligand>
        <name>Mg(2+)</name>
        <dbReference type="ChEBI" id="CHEBI:18420"/>
    </ligand>
</feature>
<evidence type="ECO:0000256" key="5">
    <source>
        <dbReference type="SAM" id="SignalP"/>
    </source>
</evidence>
<keyword evidence="5" id="KW-0732">Signal</keyword>
<keyword evidence="1" id="KW-0597">Phosphoprotein</keyword>
<dbReference type="Proteomes" id="UP000609121">
    <property type="component" value="Unassembled WGS sequence"/>
</dbReference>
<feature type="active site" description="Phosphoserine intermediate" evidence="2">
    <location>
        <position position="109"/>
    </location>
</feature>
<sequence>MYKMLAASALAMAASGAFAQEIAQSGSDWFTDGQARLEAELAKQPNTNRAKNVILFVADGQGVTSNYMIRLWTGQQEGGLGDDYVQPQEAFPNLALVKTYNINAQTPDSAPTAGAMNTGVKQRFNLINLGENAIHDDCSTEAANELTLFSELMTEAGKSVGAVTSARLTHATPAAVYAKTANRNWEDSVPEGCDGSRDIATQMIDAMTAGTLDIALGGGARYFVPEGTETPNGGKGHRPDGVNLIEQAKAAGIQYASNREELDALSMDAPILGMWTDSHASYEADRPESEPSLADSTRKAIEYLSQNENGFYLEIEAGRVDHANHAGNAKRAMIDGKMFADAIALADELTDDEDTLIIVTADHEHSIVINGYCGRGTPIDGICFDVAQEGIEHSGEPVLGADGKPYTVVSYANGVGSVLTEQEDGSFAAPEGRPDVSQEEAQDLDYIQQALIPASSESHSGVDVPLYAKGPWSHLFDGTIEQNVIFHVMNHAVTAE</sequence>
<proteinExistence type="inferred from homology"/>
<dbReference type="RefSeq" id="WP_193184205.1">
    <property type="nucleotide sequence ID" value="NZ_JACVXA010000048.1"/>
</dbReference>
<gene>
    <name evidence="6" type="ORF">ICN82_14870</name>
</gene>
<evidence type="ECO:0000256" key="4">
    <source>
        <dbReference type="RuleBase" id="RU003946"/>
    </source>
</evidence>
<dbReference type="AlphaFoldDB" id="A0A8J6YXB4"/>
<comment type="cofactor">
    <cofactor evidence="3">
        <name>Mg(2+)</name>
        <dbReference type="ChEBI" id="CHEBI:18420"/>
    </cofactor>
    <text evidence="3">Binds 1 Mg(2+) ion.</text>
</comment>
<keyword evidence="3" id="KW-0460">Magnesium</keyword>
<comment type="similarity">
    <text evidence="4">Belongs to the alkaline phosphatase family.</text>
</comment>
<dbReference type="InterPro" id="IPR001952">
    <property type="entry name" value="Alkaline_phosphatase"/>
</dbReference>
<feature type="binding site" evidence="3">
    <location>
        <position position="59"/>
    </location>
    <ligand>
        <name>Zn(2+)</name>
        <dbReference type="ChEBI" id="CHEBI:29105"/>
        <label>2</label>
    </ligand>
</feature>
<organism evidence="6 7">
    <name type="scientific">Mangrovicoccus algicola</name>
    <dbReference type="NCBI Taxonomy" id="2771008"/>
    <lineage>
        <taxon>Bacteria</taxon>
        <taxon>Pseudomonadati</taxon>
        <taxon>Pseudomonadota</taxon>
        <taxon>Alphaproteobacteria</taxon>
        <taxon>Rhodobacterales</taxon>
        <taxon>Paracoccaceae</taxon>
        <taxon>Mangrovicoccus</taxon>
    </lineage>
</organism>
<evidence type="ECO:0000313" key="7">
    <source>
        <dbReference type="Proteomes" id="UP000609121"/>
    </source>
</evidence>
<dbReference type="EMBL" id="JACVXA010000048">
    <property type="protein sequence ID" value="MBE3639482.1"/>
    <property type="molecule type" value="Genomic_DNA"/>
</dbReference>
<dbReference type="CDD" id="cd16012">
    <property type="entry name" value="ALP"/>
    <property type="match status" value="1"/>
</dbReference>
<dbReference type="GO" id="GO:0046872">
    <property type="term" value="F:metal ion binding"/>
    <property type="evidence" value="ECO:0007669"/>
    <property type="project" value="UniProtKB-KW"/>
</dbReference>
<keyword evidence="3" id="KW-0862">Zinc</keyword>
<evidence type="ECO:0000256" key="2">
    <source>
        <dbReference type="PIRSR" id="PIRSR601952-1"/>
    </source>
</evidence>
<protein>
    <submittedName>
        <fullName evidence="6">Alkaline phosphatase</fullName>
    </submittedName>
</protein>
<dbReference type="PANTHER" id="PTHR11596">
    <property type="entry name" value="ALKALINE PHOSPHATASE"/>
    <property type="match status" value="1"/>
</dbReference>
<feature type="binding site" evidence="3">
    <location>
        <position position="363"/>
    </location>
    <ligand>
        <name>Zn(2+)</name>
        <dbReference type="ChEBI" id="CHEBI:29105"/>
        <label>2</label>
    </ligand>
</feature>
<evidence type="ECO:0000256" key="1">
    <source>
        <dbReference type="ARBA" id="ARBA00022553"/>
    </source>
</evidence>
<keyword evidence="7" id="KW-1185">Reference proteome</keyword>
<feature type="binding site" evidence="3">
    <location>
        <position position="459"/>
    </location>
    <ligand>
        <name>Zn(2+)</name>
        <dbReference type="ChEBI" id="CHEBI:29105"/>
        <label>2</label>
    </ligand>
</feature>
<feature type="signal peptide" evidence="5">
    <location>
        <begin position="1"/>
        <end position="19"/>
    </location>
</feature>
<dbReference type="PANTHER" id="PTHR11596:SF5">
    <property type="entry name" value="ALKALINE PHOSPHATASE"/>
    <property type="match status" value="1"/>
</dbReference>